<keyword evidence="4 7" id="KW-0547">Nucleotide-binding</keyword>
<feature type="binding site" evidence="7">
    <location>
        <position position="603"/>
    </location>
    <ligand>
        <name>deamido-NAD(+)</name>
        <dbReference type="ChEBI" id="CHEBI:58437"/>
        <note>ligand shared between two neighboring subunits</note>
    </ligand>
</feature>
<dbReference type="GO" id="GO:0009435">
    <property type="term" value="P:NAD+ biosynthetic process"/>
    <property type="evidence" value="ECO:0007669"/>
    <property type="project" value="UniProtKB-UniRule"/>
</dbReference>
<evidence type="ECO:0000256" key="3">
    <source>
        <dbReference type="ARBA" id="ARBA00022598"/>
    </source>
</evidence>
<evidence type="ECO:0000313" key="10">
    <source>
        <dbReference type="EMBL" id="URZ11638.1"/>
    </source>
</evidence>
<accession>A0A1S8LMS3</accession>
<dbReference type="GO" id="GO:0008795">
    <property type="term" value="F:NAD+ synthase activity"/>
    <property type="evidence" value="ECO:0007669"/>
    <property type="project" value="UniProtKB-UniRule"/>
</dbReference>
<dbReference type="EC" id="6.3.5.1" evidence="7 8"/>
<dbReference type="EMBL" id="CP096983">
    <property type="protein sequence ID" value="URZ11638.1"/>
    <property type="molecule type" value="Genomic_DNA"/>
</dbReference>
<feature type="binding site" evidence="7">
    <location>
        <begin position="475"/>
        <end position="478"/>
    </location>
    <ligand>
        <name>deamido-NAD(+)</name>
        <dbReference type="ChEBI" id="CHEBI:58437"/>
        <note>ligand shared between two neighboring subunits</note>
    </ligand>
</feature>
<dbReference type="PANTHER" id="PTHR23090">
    <property type="entry name" value="NH 3 /GLUTAMINE-DEPENDENT NAD + SYNTHETASE"/>
    <property type="match status" value="1"/>
</dbReference>
<dbReference type="InterPro" id="IPR022310">
    <property type="entry name" value="NAD/GMP_synthase"/>
</dbReference>
<dbReference type="KEGG" id="crw:CROST_023550"/>
<dbReference type="Gene3D" id="1.10.10.1140">
    <property type="entry name" value="Glutamine-dependent NAD+ synthetase, C-terminal domain"/>
    <property type="match status" value="1"/>
</dbReference>
<proteinExistence type="inferred from homology"/>
<evidence type="ECO:0000256" key="9">
    <source>
        <dbReference type="RuleBase" id="RU003811"/>
    </source>
</evidence>
<evidence type="ECO:0000256" key="2">
    <source>
        <dbReference type="ARBA" id="ARBA00007145"/>
    </source>
</evidence>
<dbReference type="GO" id="GO:0005524">
    <property type="term" value="F:ATP binding"/>
    <property type="evidence" value="ECO:0007669"/>
    <property type="project" value="UniProtKB-UniRule"/>
</dbReference>
<dbReference type="InterPro" id="IPR003010">
    <property type="entry name" value="C-N_Hydrolase"/>
</dbReference>
<evidence type="ECO:0000256" key="5">
    <source>
        <dbReference type="ARBA" id="ARBA00022840"/>
    </source>
</evidence>
<dbReference type="CDD" id="cd00553">
    <property type="entry name" value="NAD_synthase"/>
    <property type="match status" value="1"/>
</dbReference>
<keyword evidence="3 7" id="KW-0436">Ligase</keyword>
<dbReference type="InterPro" id="IPR036526">
    <property type="entry name" value="C-N_Hydrolase_sf"/>
</dbReference>
<dbReference type="HAMAP" id="MF_02090">
    <property type="entry name" value="NadE_glutamine_dep"/>
    <property type="match status" value="1"/>
</dbReference>
<dbReference type="Proteomes" id="UP000190951">
    <property type="component" value="Chromosome"/>
</dbReference>
<name>A0A1S8LMS3_9CLOT</name>
<feature type="active site" description="For glutaminase activity" evidence="7">
    <location>
        <position position="117"/>
    </location>
</feature>
<evidence type="ECO:0000256" key="7">
    <source>
        <dbReference type="HAMAP-Rule" id="MF_02090"/>
    </source>
</evidence>
<feature type="binding site" evidence="7">
    <location>
        <position position="199"/>
    </location>
    <ligand>
        <name>L-glutamine</name>
        <dbReference type="ChEBI" id="CHEBI:58359"/>
    </ligand>
</feature>
<evidence type="ECO:0000256" key="8">
    <source>
        <dbReference type="PIRNR" id="PIRNR006630"/>
    </source>
</evidence>
<feature type="binding site" evidence="7">
    <location>
        <begin position="355"/>
        <end position="362"/>
    </location>
    <ligand>
        <name>ATP</name>
        <dbReference type="ChEBI" id="CHEBI:30616"/>
    </ligand>
</feature>
<feature type="active site" description="Proton acceptor; for glutaminase activity" evidence="7">
    <location>
        <position position="48"/>
    </location>
</feature>
<evidence type="ECO:0000256" key="6">
    <source>
        <dbReference type="ARBA" id="ARBA00023027"/>
    </source>
</evidence>
<organism evidence="10 11">
    <name type="scientific">Clostridium felsineum</name>
    <dbReference type="NCBI Taxonomy" id="36839"/>
    <lineage>
        <taxon>Bacteria</taxon>
        <taxon>Bacillati</taxon>
        <taxon>Bacillota</taxon>
        <taxon>Clostridia</taxon>
        <taxon>Eubacteriales</taxon>
        <taxon>Clostridiaceae</taxon>
        <taxon>Clostridium</taxon>
    </lineage>
</organism>
<dbReference type="GO" id="GO:0003952">
    <property type="term" value="F:NAD+ synthase (glutamine-hydrolyzing) activity"/>
    <property type="evidence" value="ECO:0007669"/>
    <property type="project" value="UniProtKB-UniRule"/>
</dbReference>
<dbReference type="Gene3D" id="3.40.50.620">
    <property type="entry name" value="HUPs"/>
    <property type="match status" value="1"/>
</dbReference>
<reference evidence="10 11" key="1">
    <citation type="submission" date="2022-04" db="EMBL/GenBank/DDBJ databases">
        <title>Genome sequence of C. roseum typestrain.</title>
        <authorList>
            <person name="Poehlein A."/>
            <person name="Schoch T."/>
            <person name="Duerre P."/>
            <person name="Daniel R."/>
        </authorList>
    </citation>
    <scope>NUCLEOTIDE SEQUENCE [LARGE SCALE GENOMIC DNA]</scope>
    <source>
        <strain evidence="10 11">DSM 7320</strain>
    </source>
</reference>
<keyword evidence="11" id="KW-1185">Reference proteome</keyword>
<keyword evidence="5 7" id="KW-0067">ATP-binding</keyword>
<feature type="binding site" evidence="7">
    <location>
        <position position="123"/>
    </location>
    <ligand>
        <name>L-glutamine</name>
        <dbReference type="ChEBI" id="CHEBI:58359"/>
    </ligand>
</feature>
<comment type="pathway">
    <text evidence="1 7 8">Cofactor biosynthesis; NAD(+) biosynthesis; NAD(+) from deamido-NAD(+) (L-Gln route): step 1/1.</text>
</comment>
<dbReference type="NCBIfam" id="TIGR00552">
    <property type="entry name" value="nadE"/>
    <property type="match status" value="1"/>
</dbReference>
<comment type="catalytic activity">
    <reaction evidence="7 8">
        <text>deamido-NAD(+) + L-glutamine + ATP + H2O = L-glutamate + AMP + diphosphate + NAD(+) + H(+)</text>
        <dbReference type="Rhea" id="RHEA:24384"/>
        <dbReference type="ChEBI" id="CHEBI:15377"/>
        <dbReference type="ChEBI" id="CHEBI:15378"/>
        <dbReference type="ChEBI" id="CHEBI:29985"/>
        <dbReference type="ChEBI" id="CHEBI:30616"/>
        <dbReference type="ChEBI" id="CHEBI:33019"/>
        <dbReference type="ChEBI" id="CHEBI:57540"/>
        <dbReference type="ChEBI" id="CHEBI:58359"/>
        <dbReference type="ChEBI" id="CHEBI:58437"/>
        <dbReference type="ChEBI" id="CHEBI:456215"/>
        <dbReference type="EC" id="6.3.5.1"/>
    </reaction>
</comment>
<comment type="function">
    <text evidence="7">Catalyzes the ATP-dependent amidation of deamido-NAD to form NAD. Uses L-glutamine as a nitrogen source.</text>
</comment>
<dbReference type="PANTHER" id="PTHR23090:SF9">
    <property type="entry name" value="GLUTAMINE-DEPENDENT NAD(+) SYNTHETASE"/>
    <property type="match status" value="1"/>
</dbReference>
<dbReference type="Pfam" id="PF02540">
    <property type="entry name" value="NAD_synthase"/>
    <property type="match status" value="1"/>
</dbReference>
<dbReference type="NCBIfam" id="NF002730">
    <property type="entry name" value="PRK02628.1"/>
    <property type="match status" value="1"/>
</dbReference>
<dbReference type="SUPFAM" id="SSF52402">
    <property type="entry name" value="Adenine nucleotide alpha hydrolases-like"/>
    <property type="match status" value="1"/>
</dbReference>
<evidence type="ECO:0000256" key="4">
    <source>
        <dbReference type="ARBA" id="ARBA00022741"/>
    </source>
</evidence>
<dbReference type="SUPFAM" id="SSF56317">
    <property type="entry name" value="Carbon-nitrogen hydrolase"/>
    <property type="match status" value="1"/>
</dbReference>
<dbReference type="Gene3D" id="3.60.110.10">
    <property type="entry name" value="Carbon-nitrogen hydrolase"/>
    <property type="match status" value="1"/>
</dbReference>
<evidence type="ECO:0000313" key="11">
    <source>
        <dbReference type="Proteomes" id="UP000190951"/>
    </source>
</evidence>
<protein>
    <recommendedName>
        <fullName evidence="7 8">Glutamine-dependent NAD(+) synthetase</fullName>
        <ecNumber evidence="7 8">6.3.5.1</ecNumber>
    </recommendedName>
    <alternativeName>
        <fullName evidence="7 8">NAD(+) synthase [glutamine-hydrolyzing]</fullName>
    </alternativeName>
</protein>
<feature type="binding site" evidence="7">
    <location>
        <position position="465"/>
    </location>
    <ligand>
        <name>ATP</name>
        <dbReference type="ChEBI" id="CHEBI:30616"/>
    </ligand>
</feature>
<dbReference type="Pfam" id="PF00795">
    <property type="entry name" value="CN_hydrolase"/>
    <property type="match status" value="1"/>
</dbReference>
<comment type="similarity">
    <text evidence="2 7 8">In the C-terminal section; belongs to the NAD synthetase family.</text>
</comment>
<feature type="binding site" evidence="7">
    <location>
        <position position="441"/>
    </location>
    <ligand>
        <name>deamido-NAD(+)</name>
        <dbReference type="ChEBI" id="CHEBI:58437"/>
        <note>ligand shared between two neighboring subunits</note>
    </ligand>
</feature>
<comment type="similarity">
    <text evidence="9">Belongs to the NAD synthetase family.</text>
</comment>
<dbReference type="InterPro" id="IPR014445">
    <property type="entry name" value="Gln-dep_NAD_synthase"/>
</dbReference>
<gene>
    <name evidence="10" type="primary">nadE_2</name>
    <name evidence="7" type="synonym">nadE</name>
    <name evidence="10" type="ORF">CROST_023550</name>
</gene>
<dbReference type="CDD" id="cd07570">
    <property type="entry name" value="GAT_Gln-NAD-synth"/>
    <property type="match status" value="1"/>
</dbReference>
<dbReference type="InterPro" id="IPR014729">
    <property type="entry name" value="Rossmann-like_a/b/a_fold"/>
</dbReference>
<dbReference type="GO" id="GO:0005737">
    <property type="term" value="C:cytoplasm"/>
    <property type="evidence" value="ECO:0007669"/>
    <property type="project" value="InterPro"/>
</dbReference>
<dbReference type="STRING" id="84029.CROST_03380"/>
<dbReference type="AlphaFoldDB" id="A0A1S8LMS3"/>
<feature type="active site" description="Nucleophile; for glutaminase activity" evidence="7">
    <location>
        <position position="172"/>
    </location>
</feature>
<dbReference type="InterPro" id="IPR041856">
    <property type="entry name" value="NAD+_synth_C"/>
</dbReference>
<dbReference type="InterPro" id="IPR003694">
    <property type="entry name" value="NAD_synthase"/>
</dbReference>
<dbReference type="GO" id="GO:0004359">
    <property type="term" value="F:glutaminase activity"/>
    <property type="evidence" value="ECO:0007669"/>
    <property type="project" value="InterPro"/>
</dbReference>
<feature type="binding site" evidence="7">
    <location>
        <position position="470"/>
    </location>
    <ligand>
        <name>deamido-NAD(+)</name>
        <dbReference type="ChEBI" id="CHEBI:58437"/>
        <note>ligand shared between two neighboring subunits</note>
    </ligand>
</feature>
<feature type="binding site" evidence="7">
    <location>
        <position position="205"/>
    </location>
    <ligand>
        <name>L-glutamine</name>
        <dbReference type="ChEBI" id="CHEBI:58359"/>
    </ligand>
</feature>
<evidence type="ECO:0000256" key="1">
    <source>
        <dbReference type="ARBA" id="ARBA00005188"/>
    </source>
</evidence>
<dbReference type="PROSITE" id="PS50263">
    <property type="entry name" value="CN_HYDROLASE"/>
    <property type="match status" value="1"/>
</dbReference>
<keyword evidence="6 7" id="KW-0520">NAD</keyword>
<dbReference type="PIRSF" id="PIRSF006630">
    <property type="entry name" value="NADS_GAT"/>
    <property type="match status" value="1"/>
</dbReference>
<sequence length="647" mass="73250">MKKDFGYVRVGTAVPELKIANPNYNVKNIFTIMKKAYKENIKVLVFPELCITAYTCGDLFNQSLLINRAEEALKNLLVLTSDINMVTAVGMPVRVDNQLFNCAVIINRGNILGVVPKTFIPNYNEFYEKRNFASAVSRISDEALLCGKKVPFGENLLFKDINSKLCIGIEVCEDLWVNIPPSSYHTLNGANLILNLSASDENVSKSDYRRDIVRLQSAKCITAYAYASAGQTESTSDLVFSGHSIIADNGKVLKEMKFNDASYVEYQDIDIEKLMNDRIKFNSYMGRIEKREYRTINFYLGYSEEISLKRHVEAMPFVPLDKNKRDIRCSEIINLQALGLYQRLKKIGINKVVIGVSGGLDSTLALLVIVETFKKLKAPMTNIIGVTMPGFGTTNRTYNNAITLMKKLGITIKEISIKEACIRHFKDIGQDFNVKDITYENSQARERTQILMDLANKEGGIVVGTGDLSELALGWCTYNGDQMSMYSVNGSIPKTLVRYLVMWYAKWAEDKEVKNILVDIYDTPVSPELLPPDKKGNIKQKTEDSIGSYELNDFFLYNMLRTGYEPLKILYLASIAFKGRYSENVIHSSLKNFYKRFFTQQFKRNCMPDGVKVGSVSLSPRGDLRMPSDASYELWLDELEKSNEIKC</sequence>